<evidence type="ECO:0008006" key="3">
    <source>
        <dbReference type="Google" id="ProtNLM"/>
    </source>
</evidence>
<gene>
    <name evidence="1" type="ORF">HOP12_11620</name>
</gene>
<accession>A0A849SQ92</accession>
<proteinExistence type="predicted"/>
<evidence type="ECO:0000313" key="1">
    <source>
        <dbReference type="EMBL" id="NOT34804.1"/>
    </source>
</evidence>
<name>A0A849SQ92_UNCEI</name>
<dbReference type="Proteomes" id="UP000580839">
    <property type="component" value="Unassembled WGS sequence"/>
</dbReference>
<evidence type="ECO:0000313" key="2">
    <source>
        <dbReference type="Proteomes" id="UP000580839"/>
    </source>
</evidence>
<dbReference type="AlphaFoldDB" id="A0A849SQ92"/>
<comment type="caution">
    <text evidence="1">The sequence shown here is derived from an EMBL/GenBank/DDBJ whole genome shotgun (WGS) entry which is preliminary data.</text>
</comment>
<sequence length="228" mass="24464">MNSGSPQRVRGVLALLLMLMVTTCSATTAWSYIGIGWIRNQVDGDFDDDTVLIGADAIYDVPTIDPGDGLRFVLGGGSDKVSGELSYALTHHRAPGALRPDGYPTKLHYASIDLLIGTGLGKSLTSGRGQFYVRVGITAARLRLDGGAYDLSATPFDVEYQGGGFTFGSGFELRFPAGVRPYVEYDYRLVSYGSVLAPRDNIEIEDSVSGRGPSICAGINFALPRRNR</sequence>
<organism evidence="1 2">
    <name type="scientific">Eiseniibacteriota bacterium</name>
    <dbReference type="NCBI Taxonomy" id="2212470"/>
    <lineage>
        <taxon>Bacteria</taxon>
        <taxon>Candidatus Eiseniibacteriota</taxon>
    </lineage>
</organism>
<reference evidence="1 2" key="1">
    <citation type="submission" date="2020-04" db="EMBL/GenBank/DDBJ databases">
        <title>Metagenomic profiling of ammonia- and methane-oxidizing microorganisms in a Dutch drinking water treatment plant.</title>
        <authorList>
            <person name="Poghosyan L."/>
            <person name="Leucker S."/>
        </authorList>
    </citation>
    <scope>NUCLEOTIDE SEQUENCE [LARGE SCALE GENOMIC DNA]</scope>
    <source>
        <strain evidence="1">S-RSF-IL-03</strain>
    </source>
</reference>
<dbReference type="EMBL" id="JABFRW010000147">
    <property type="protein sequence ID" value="NOT34804.1"/>
    <property type="molecule type" value="Genomic_DNA"/>
</dbReference>
<protein>
    <recommendedName>
        <fullName evidence="3">Porin family protein</fullName>
    </recommendedName>
</protein>